<dbReference type="Pfam" id="PF19955">
    <property type="entry name" value="EAD1"/>
    <property type="match status" value="1"/>
</dbReference>
<evidence type="ECO:0000313" key="3">
    <source>
        <dbReference type="Proteomes" id="UP000198923"/>
    </source>
</evidence>
<dbReference type="EMBL" id="FNCN01000008">
    <property type="protein sequence ID" value="SDG78773.1"/>
    <property type="molecule type" value="Genomic_DNA"/>
</dbReference>
<accession>A0A1G7X3K7</accession>
<proteinExistence type="predicted"/>
<evidence type="ECO:0000313" key="2">
    <source>
        <dbReference type="EMBL" id="SDG78773.1"/>
    </source>
</evidence>
<reference evidence="2 3" key="1">
    <citation type="submission" date="2016-10" db="EMBL/GenBank/DDBJ databases">
        <authorList>
            <person name="de Groot N.N."/>
        </authorList>
    </citation>
    <scope>NUCLEOTIDE SEQUENCE [LARGE SCALE GENOMIC DNA]</scope>
    <source>
        <strain evidence="2 3">CPCC 201354</strain>
    </source>
</reference>
<dbReference type="STRING" id="504805.SAMN05421505_10823"/>
<gene>
    <name evidence="2" type="ORF">SAMN05421505_10823</name>
</gene>
<feature type="domain" description="Effector-associated" evidence="1">
    <location>
        <begin position="5"/>
        <end position="89"/>
    </location>
</feature>
<name>A0A1G7X3K7_9ACTN</name>
<sequence>MITYDEARRNGVITALAQVFDSEAKSYALLEDMGVDRTRLPHFGSLAAEFFWRQVVRELAHGMAEPGLTELVDTAYRLYPGNEVFRRYSGAAPSPAAPPAAPGATRPLRVLCLQSAPGNTAELRLDREYREMLRVAETRTARGLEVVVSPATRADDIQRRLLSGSWDVVHFSGHGTSDGRLLFEDRWGDDYPVSVEVLAEVFEAAAGTLECVVLASCYSGAYAAELLRCARAVAGSSTPISDDCAIAFVEGFYEALAEGRDARKAFDNGKSRMRLLGCGSGDMHFEAREGHER</sequence>
<keyword evidence="3" id="KW-1185">Reference proteome</keyword>
<dbReference type="Proteomes" id="UP000198923">
    <property type="component" value="Unassembled WGS sequence"/>
</dbReference>
<evidence type="ECO:0000259" key="1">
    <source>
        <dbReference type="Pfam" id="PF19955"/>
    </source>
</evidence>
<dbReference type="AlphaFoldDB" id="A0A1G7X3K7"/>
<dbReference type="RefSeq" id="WP_176955354.1">
    <property type="nucleotide sequence ID" value="NZ_FNCN01000008.1"/>
</dbReference>
<protein>
    <submittedName>
        <fullName evidence="2">CHAT domain-containing protein</fullName>
    </submittedName>
</protein>
<organism evidence="2 3">
    <name type="scientific">Sinosporangium album</name>
    <dbReference type="NCBI Taxonomy" id="504805"/>
    <lineage>
        <taxon>Bacteria</taxon>
        <taxon>Bacillati</taxon>
        <taxon>Actinomycetota</taxon>
        <taxon>Actinomycetes</taxon>
        <taxon>Streptosporangiales</taxon>
        <taxon>Streptosporangiaceae</taxon>
        <taxon>Sinosporangium</taxon>
    </lineage>
</organism>
<dbReference type="InterPro" id="IPR045430">
    <property type="entry name" value="EAD1"/>
</dbReference>